<dbReference type="InterPro" id="IPR013328">
    <property type="entry name" value="6PGD_dom2"/>
</dbReference>
<dbReference type="PIRSF" id="PIRSF000105">
    <property type="entry name" value="HCDH"/>
    <property type="match status" value="1"/>
</dbReference>
<keyword evidence="4" id="KW-0560">Oxidoreductase</keyword>
<evidence type="ECO:0000256" key="6">
    <source>
        <dbReference type="ARBA" id="ARBA00023098"/>
    </source>
</evidence>
<evidence type="ECO:0000256" key="1">
    <source>
        <dbReference type="ARBA" id="ARBA00005005"/>
    </source>
</evidence>
<dbReference type="PATRIC" id="fig|1267003.4.peg.1688"/>
<dbReference type="Pfam" id="PF02737">
    <property type="entry name" value="3HCDH_N"/>
    <property type="match status" value="1"/>
</dbReference>
<comment type="caution">
    <text evidence="11">The sequence shown here is derived from an EMBL/GenBank/DDBJ whole genome shotgun (WGS) entry which is preliminary data.</text>
</comment>
<feature type="domain" description="3-hydroxyacyl-CoA dehydrogenase NAD binding" evidence="10">
    <location>
        <begin position="5"/>
        <end position="184"/>
    </location>
</feature>
<keyword evidence="12" id="KW-1185">Reference proteome</keyword>
<dbReference type="SUPFAM" id="SSF48179">
    <property type="entry name" value="6-phosphogluconate dehydrogenase C-terminal domain-like"/>
    <property type="match status" value="1"/>
</dbReference>
<dbReference type="eggNOG" id="COG1250">
    <property type="taxonomic scope" value="Bacteria"/>
</dbReference>
<keyword evidence="5" id="KW-0520">NAD</keyword>
<evidence type="ECO:0000256" key="5">
    <source>
        <dbReference type="ARBA" id="ARBA00023027"/>
    </source>
</evidence>
<dbReference type="GeneID" id="97415330"/>
<dbReference type="Proteomes" id="UP000051176">
    <property type="component" value="Unassembled WGS sequence"/>
</dbReference>
<gene>
    <name evidence="11" type="ORF">FD07_GL001603</name>
</gene>
<dbReference type="NCBIfam" id="NF006143">
    <property type="entry name" value="PRK08293.1"/>
    <property type="match status" value="1"/>
</dbReference>
<dbReference type="InterPro" id="IPR052242">
    <property type="entry name" value="Mito_3-hydroxyacyl-CoA_DH"/>
</dbReference>
<dbReference type="Pfam" id="PF00725">
    <property type="entry name" value="3HCDH"/>
    <property type="match status" value="1"/>
</dbReference>
<dbReference type="GO" id="GO:0070403">
    <property type="term" value="F:NAD+ binding"/>
    <property type="evidence" value="ECO:0007669"/>
    <property type="project" value="InterPro"/>
</dbReference>
<feature type="domain" description="3-hydroxyacyl-CoA dehydrogenase C-terminal" evidence="9">
    <location>
        <begin position="189"/>
        <end position="286"/>
    </location>
</feature>
<comment type="pathway">
    <text evidence="1">Lipid metabolism; fatty acid beta-oxidation.</text>
</comment>
<dbReference type="InterPro" id="IPR008927">
    <property type="entry name" value="6-PGluconate_DH-like_C_sf"/>
</dbReference>
<evidence type="ECO:0000256" key="8">
    <source>
        <dbReference type="PIRSR" id="PIRSR000105-1"/>
    </source>
</evidence>
<dbReference type="InterPro" id="IPR006176">
    <property type="entry name" value="3-OHacyl-CoA_DH_NAD-bd"/>
</dbReference>
<dbReference type="InterPro" id="IPR036291">
    <property type="entry name" value="NAD(P)-bd_dom_sf"/>
</dbReference>
<dbReference type="EMBL" id="AZCZ01000004">
    <property type="protein sequence ID" value="KRK39316.1"/>
    <property type="molecule type" value="Genomic_DNA"/>
</dbReference>
<dbReference type="SUPFAM" id="SSF51735">
    <property type="entry name" value="NAD(P)-binding Rossmann-fold domains"/>
    <property type="match status" value="1"/>
</dbReference>
<dbReference type="PANTHER" id="PTHR43561:SF3">
    <property type="entry name" value="HYDROXYACYL-COENZYME A DEHYDROGENASE, MITOCHONDRIAL"/>
    <property type="match status" value="1"/>
</dbReference>
<organism evidence="11 12">
    <name type="scientific">Levilactobacillus parabrevis ATCC 53295</name>
    <dbReference type="NCBI Taxonomy" id="1267003"/>
    <lineage>
        <taxon>Bacteria</taxon>
        <taxon>Bacillati</taxon>
        <taxon>Bacillota</taxon>
        <taxon>Bacilli</taxon>
        <taxon>Lactobacillales</taxon>
        <taxon>Lactobacillaceae</taxon>
        <taxon>Levilactobacillus</taxon>
    </lineage>
</organism>
<dbReference type="InterPro" id="IPR006108">
    <property type="entry name" value="3HC_DH_C"/>
</dbReference>
<feature type="site" description="Important for catalytic activity" evidence="8">
    <location>
        <position position="141"/>
    </location>
</feature>
<comment type="pathway">
    <text evidence="2">Lipid metabolism; butanoate metabolism.</text>
</comment>
<sequence length="300" mass="33073">MAIEKVVIAGGGTMGSQIAFQIAYSGLYVTVYDVNPAASAAAKRRVATWDRTYMRERKATPAVIKTTNDHLRYATDLETAVEDADLVIETVPEVVSVKNEFYARLAKVAPQETIFATSTSTMVPSQFAAITGRPGKFLALHFTNHVWVNHLAEVMGHPGTDPVIYQEVVAFVRRIGMVPIQLQKEHPAYILNAMLDSFLSTALMLWVEGVADFETIDRTWMMATGAVRGPFAVLDEIGLQTAYQLMLGASAEPGREGLVTVAHRIKIELIDNHRLGQETGAGFYEYPHPAFRREGFVQGK</sequence>
<name>A0A0R1H5Z1_9LACO</name>
<evidence type="ECO:0000256" key="2">
    <source>
        <dbReference type="ARBA" id="ARBA00005086"/>
    </source>
</evidence>
<evidence type="ECO:0000256" key="3">
    <source>
        <dbReference type="ARBA" id="ARBA00022832"/>
    </source>
</evidence>
<keyword evidence="3" id="KW-0276">Fatty acid metabolism</keyword>
<proteinExistence type="predicted"/>
<evidence type="ECO:0000256" key="7">
    <source>
        <dbReference type="ARBA" id="ARBA00049556"/>
    </source>
</evidence>
<dbReference type="OrthoDB" id="9771883at2"/>
<dbReference type="PANTHER" id="PTHR43561">
    <property type="match status" value="1"/>
</dbReference>
<evidence type="ECO:0000313" key="12">
    <source>
        <dbReference type="Proteomes" id="UP000051176"/>
    </source>
</evidence>
<keyword evidence="6" id="KW-0443">Lipid metabolism</keyword>
<reference evidence="11 12" key="1">
    <citation type="journal article" date="2015" name="Genome Announc.">
        <title>Expanding the biotechnology potential of lactobacilli through comparative genomics of 213 strains and associated genera.</title>
        <authorList>
            <person name="Sun Z."/>
            <person name="Harris H.M."/>
            <person name="McCann A."/>
            <person name="Guo C."/>
            <person name="Argimon S."/>
            <person name="Zhang W."/>
            <person name="Yang X."/>
            <person name="Jeffery I.B."/>
            <person name="Cooney J.C."/>
            <person name="Kagawa T.F."/>
            <person name="Liu W."/>
            <person name="Song Y."/>
            <person name="Salvetti E."/>
            <person name="Wrobel A."/>
            <person name="Rasinkangas P."/>
            <person name="Parkhill J."/>
            <person name="Rea M.C."/>
            <person name="O'Sullivan O."/>
            <person name="Ritari J."/>
            <person name="Douillard F.P."/>
            <person name="Paul Ross R."/>
            <person name="Yang R."/>
            <person name="Briner A.E."/>
            <person name="Felis G.E."/>
            <person name="de Vos W.M."/>
            <person name="Barrangou R."/>
            <person name="Klaenhammer T.R."/>
            <person name="Caufield P.W."/>
            <person name="Cui Y."/>
            <person name="Zhang H."/>
            <person name="O'Toole P.W."/>
        </authorList>
    </citation>
    <scope>NUCLEOTIDE SEQUENCE [LARGE SCALE GENOMIC DNA]</scope>
    <source>
        <strain evidence="11 12">ATCC 53295</strain>
    </source>
</reference>
<comment type="catalytic activity">
    <reaction evidence="7">
        <text>a (3S)-3-hydroxyacyl-CoA + NAD(+) = a 3-oxoacyl-CoA + NADH + H(+)</text>
        <dbReference type="Rhea" id="RHEA:22432"/>
        <dbReference type="ChEBI" id="CHEBI:15378"/>
        <dbReference type="ChEBI" id="CHEBI:57318"/>
        <dbReference type="ChEBI" id="CHEBI:57540"/>
        <dbReference type="ChEBI" id="CHEBI:57945"/>
        <dbReference type="ChEBI" id="CHEBI:90726"/>
        <dbReference type="EC" id="1.1.1.35"/>
    </reaction>
</comment>
<dbReference type="STRING" id="357278.IV61_GL000740"/>
<evidence type="ECO:0000259" key="10">
    <source>
        <dbReference type="Pfam" id="PF02737"/>
    </source>
</evidence>
<dbReference type="InterPro" id="IPR022694">
    <property type="entry name" value="3-OHacyl-CoA_DH"/>
</dbReference>
<evidence type="ECO:0000259" key="9">
    <source>
        <dbReference type="Pfam" id="PF00725"/>
    </source>
</evidence>
<evidence type="ECO:0000313" key="11">
    <source>
        <dbReference type="EMBL" id="KRK39316.1"/>
    </source>
</evidence>
<evidence type="ECO:0000256" key="4">
    <source>
        <dbReference type="ARBA" id="ARBA00023002"/>
    </source>
</evidence>
<dbReference type="AlphaFoldDB" id="A0A0R1H5Z1"/>
<dbReference type="Gene3D" id="3.40.50.720">
    <property type="entry name" value="NAD(P)-binding Rossmann-like Domain"/>
    <property type="match status" value="1"/>
</dbReference>
<dbReference type="RefSeq" id="WP_020088149.1">
    <property type="nucleotide sequence ID" value="NZ_AZCZ01000004.1"/>
</dbReference>
<dbReference type="Gene3D" id="1.10.1040.10">
    <property type="entry name" value="N-(1-d-carboxylethyl)-l-norvaline Dehydrogenase, domain 2"/>
    <property type="match status" value="1"/>
</dbReference>
<dbReference type="GO" id="GO:0006635">
    <property type="term" value="P:fatty acid beta-oxidation"/>
    <property type="evidence" value="ECO:0007669"/>
    <property type="project" value="TreeGrafter"/>
</dbReference>
<dbReference type="GO" id="GO:0003857">
    <property type="term" value="F:(3S)-3-hydroxyacyl-CoA dehydrogenase (NAD+) activity"/>
    <property type="evidence" value="ECO:0007669"/>
    <property type="project" value="UniProtKB-EC"/>
</dbReference>
<protein>
    <submittedName>
        <fullName evidence="11">3-hydroxybutyryl-CoA dehydrogenase</fullName>
    </submittedName>
</protein>
<accession>A0A0R1H5Z1</accession>